<feature type="domain" description="4'-phosphopantetheinyl transferase" evidence="3">
    <location>
        <begin position="114"/>
        <end position="215"/>
    </location>
</feature>
<dbReference type="GO" id="GO:0019878">
    <property type="term" value="P:lysine biosynthetic process via aminoadipic acid"/>
    <property type="evidence" value="ECO:0007669"/>
    <property type="project" value="TreeGrafter"/>
</dbReference>
<dbReference type="EMBL" id="RJTJ01000005">
    <property type="protein sequence ID" value="RUM07878.1"/>
    <property type="molecule type" value="Genomic_DNA"/>
</dbReference>
<evidence type="ECO:0000256" key="2">
    <source>
        <dbReference type="ARBA" id="ARBA00022679"/>
    </source>
</evidence>
<dbReference type="InterPro" id="IPR050559">
    <property type="entry name" value="P-Pant_transferase_sf"/>
</dbReference>
<dbReference type="Pfam" id="PF01648">
    <property type="entry name" value="ACPS"/>
    <property type="match status" value="1"/>
</dbReference>
<dbReference type="InterPro" id="IPR037143">
    <property type="entry name" value="4-PPantetheinyl_Trfase_dom_sf"/>
</dbReference>
<dbReference type="RefSeq" id="WP_126908297.1">
    <property type="nucleotide sequence ID" value="NZ_ML133752.1"/>
</dbReference>
<dbReference type="SUPFAM" id="SSF56214">
    <property type="entry name" value="4'-phosphopantetheinyl transferase"/>
    <property type="match status" value="2"/>
</dbReference>
<dbReference type="PANTHER" id="PTHR12215:SF10">
    <property type="entry name" value="L-AMINOADIPATE-SEMIALDEHYDE DEHYDROGENASE-PHOSPHOPANTETHEINYL TRANSFERASE"/>
    <property type="match status" value="1"/>
</dbReference>
<dbReference type="OrthoDB" id="9808281at2"/>
<sequence length="239" mass="26525">MQLSENQPAGIEISLWQYSRNERDRNRWMQSLSPDERDRAATYRFERDRASFIAGRYLLRRLLSGYVATVPSKIALSPDEYGRLRLEGHDTPQFSLANADGLVTVAVASGCDHLGIDCEPIDVEIEEAAVASYCSVGERRRLAALPARERARAAVALWTLKESHLKALGVGLREDPSNVVFSWKDGIPVIAGGSDHNRRWHHRLIESGSQHVVALAACCQSGLPGISTRLFQDDSMPSE</sequence>
<dbReference type="Gene3D" id="3.90.470.20">
    <property type="entry name" value="4'-phosphopantetheinyl transferase domain"/>
    <property type="match status" value="2"/>
</dbReference>
<evidence type="ECO:0000256" key="1">
    <source>
        <dbReference type="ARBA" id="ARBA00010990"/>
    </source>
</evidence>
<evidence type="ECO:0000259" key="3">
    <source>
        <dbReference type="Pfam" id="PF01648"/>
    </source>
</evidence>
<dbReference type="InterPro" id="IPR008278">
    <property type="entry name" value="4-PPantetheinyl_Trfase_dom"/>
</dbReference>
<dbReference type="AlphaFoldDB" id="A0A432P5N1"/>
<evidence type="ECO:0000313" key="5">
    <source>
        <dbReference type="Proteomes" id="UP000278081"/>
    </source>
</evidence>
<proteinExistence type="inferred from homology"/>
<accession>A0A432P5N1</accession>
<dbReference type="PANTHER" id="PTHR12215">
    <property type="entry name" value="PHOSPHOPANTETHEINE TRANSFERASE"/>
    <property type="match status" value="1"/>
</dbReference>
<dbReference type="GO" id="GO:0005829">
    <property type="term" value="C:cytosol"/>
    <property type="evidence" value="ECO:0007669"/>
    <property type="project" value="TreeGrafter"/>
</dbReference>
<gene>
    <name evidence="4" type="ORF">EFR84_07095</name>
</gene>
<comment type="caution">
    <text evidence="4">The sequence shown here is derived from an EMBL/GenBank/DDBJ whole genome shotgun (WGS) entry which is preliminary data.</text>
</comment>
<comment type="similarity">
    <text evidence="1">Belongs to the P-Pant transferase superfamily. Gsp/Sfp/HetI/AcpT family.</text>
</comment>
<name>A0A432P5N1_9HYPH</name>
<keyword evidence="2 4" id="KW-0808">Transferase</keyword>
<evidence type="ECO:0000313" key="4">
    <source>
        <dbReference type="EMBL" id="RUM07878.1"/>
    </source>
</evidence>
<organism evidence="4 5">
    <name type="scientific">Rhizobium chutanense</name>
    <dbReference type="NCBI Taxonomy" id="2035448"/>
    <lineage>
        <taxon>Bacteria</taxon>
        <taxon>Pseudomonadati</taxon>
        <taxon>Pseudomonadota</taxon>
        <taxon>Alphaproteobacteria</taxon>
        <taxon>Hyphomicrobiales</taxon>
        <taxon>Rhizobiaceae</taxon>
        <taxon>Rhizobium/Agrobacterium group</taxon>
        <taxon>Rhizobium</taxon>
    </lineage>
</organism>
<protein>
    <submittedName>
        <fullName evidence="4">4'-phosphopantetheinyl transferase superfamily protein</fullName>
    </submittedName>
</protein>
<dbReference type="GO" id="GO:0008897">
    <property type="term" value="F:holo-[acyl-carrier-protein] synthase activity"/>
    <property type="evidence" value="ECO:0007669"/>
    <property type="project" value="InterPro"/>
</dbReference>
<reference evidence="4 5" key="1">
    <citation type="submission" date="2018-11" db="EMBL/GenBank/DDBJ databases">
        <title>Rhizobium chutanense sp. nov., isolated from root nodules of Phaseolus vulgaris in China.</title>
        <authorList>
            <person name="Huo Y."/>
        </authorList>
    </citation>
    <scope>NUCLEOTIDE SEQUENCE [LARGE SCALE GENOMIC DNA]</scope>
    <source>
        <strain evidence="4 5">C16</strain>
    </source>
</reference>
<dbReference type="Proteomes" id="UP000278081">
    <property type="component" value="Unassembled WGS sequence"/>
</dbReference>
<dbReference type="GO" id="GO:0000287">
    <property type="term" value="F:magnesium ion binding"/>
    <property type="evidence" value="ECO:0007669"/>
    <property type="project" value="InterPro"/>
</dbReference>